<name>A0A174FVG2_9BACE</name>
<dbReference type="Proteomes" id="UP000095725">
    <property type="component" value="Unassembled WGS sequence"/>
</dbReference>
<proteinExistence type="predicted"/>
<dbReference type="Proteomes" id="UP000095657">
    <property type="component" value="Unassembled WGS sequence"/>
</dbReference>
<evidence type="ECO:0000313" key="3">
    <source>
        <dbReference type="Proteomes" id="UP000095657"/>
    </source>
</evidence>
<dbReference type="EMBL" id="CZAI01000001">
    <property type="protein sequence ID" value="CUO53467.1"/>
    <property type="molecule type" value="Genomic_DNA"/>
</dbReference>
<accession>A0A174FVG2</accession>
<organism evidence="1 3">
    <name type="scientific">Bacteroides caccae</name>
    <dbReference type="NCBI Taxonomy" id="47678"/>
    <lineage>
        <taxon>Bacteria</taxon>
        <taxon>Pseudomonadati</taxon>
        <taxon>Bacteroidota</taxon>
        <taxon>Bacteroidia</taxon>
        <taxon>Bacteroidales</taxon>
        <taxon>Bacteroidaceae</taxon>
        <taxon>Bacteroides</taxon>
    </lineage>
</organism>
<dbReference type="EMBL" id="CZBL01000001">
    <property type="protein sequence ID" value="CUP41638.1"/>
    <property type="molecule type" value="Genomic_DNA"/>
</dbReference>
<evidence type="ECO:0000313" key="1">
    <source>
        <dbReference type="EMBL" id="CUO53467.1"/>
    </source>
</evidence>
<evidence type="ECO:0000313" key="4">
    <source>
        <dbReference type="Proteomes" id="UP000095725"/>
    </source>
</evidence>
<gene>
    <name evidence="1" type="ORF">ERS852494_00122</name>
    <name evidence="2" type="ORF">ERS852558_00156</name>
</gene>
<protein>
    <submittedName>
        <fullName evidence="1">Uncharacterized protein</fullName>
    </submittedName>
</protein>
<reference evidence="3 4" key="1">
    <citation type="submission" date="2015-09" db="EMBL/GenBank/DDBJ databases">
        <authorList>
            <consortium name="Pathogen Informatics"/>
        </authorList>
    </citation>
    <scope>NUCLEOTIDE SEQUENCE [LARGE SCALE GENOMIC DNA]</scope>
    <source>
        <strain evidence="1 3">2789STDY5834880</strain>
        <strain evidence="2 4">2789STDY5834946</strain>
    </source>
</reference>
<evidence type="ECO:0000313" key="2">
    <source>
        <dbReference type="EMBL" id="CUP41638.1"/>
    </source>
</evidence>
<sequence>MKCTNLRLPYYRLTISVFSMKSKSLPSPRGQMGKAYPVFLRTAVLRDYLSGMSRSDVALKYSLPDCSILSHWKHNLTNVEDIKTSTSMVKRRNKPLLRTDSESVQSKRNQELERALSQCQKVLSEKADLLKKANLHVLVSGTMIELTEEESSISIRKNFGSKSEQAS</sequence>
<dbReference type="AlphaFoldDB" id="A0A174FVG2"/>